<name>B9JNY9_RHIR8</name>
<protein>
    <submittedName>
        <fullName evidence="1">Uncharacterized protein</fullName>
    </submittedName>
</protein>
<proteinExistence type="predicted"/>
<dbReference type="Proteomes" id="UP000001600">
    <property type="component" value="Chromosome 2"/>
</dbReference>
<gene>
    <name evidence="1" type="ordered locus">Arad_7858</name>
</gene>
<dbReference type="AlphaFoldDB" id="B9JNY9"/>
<reference evidence="1 2" key="1">
    <citation type="journal article" date="2009" name="J. Bacteriol.">
        <title>Genome sequences of three Agrobacterium biovars help elucidate the evolution of multichromosome genomes in bacteria.</title>
        <authorList>
            <person name="Slater S.C."/>
            <person name="Goldman B.S."/>
            <person name="Goodner B."/>
            <person name="Setubal J.C."/>
            <person name="Farrand S.K."/>
            <person name="Nester E.W."/>
            <person name="Burr T.J."/>
            <person name="Banta L."/>
            <person name="Dickerman A.W."/>
            <person name="Paulsen I."/>
            <person name="Otten L."/>
            <person name="Suen G."/>
            <person name="Welch R."/>
            <person name="Almeida N.F."/>
            <person name="Arnold F."/>
            <person name="Burton O.T."/>
            <person name="Du Z."/>
            <person name="Ewing A."/>
            <person name="Godsy E."/>
            <person name="Heisel S."/>
            <person name="Houmiel K.L."/>
            <person name="Jhaveri J."/>
            <person name="Lu J."/>
            <person name="Miller N.M."/>
            <person name="Norton S."/>
            <person name="Chen Q."/>
            <person name="Phoolcharoen W."/>
            <person name="Ohlin V."/>
            <person name="Ondrusek D."/>
            <person name="Pride N."/>
            <person name="Stricklin S.L."/>
            <person name="Sun J."/>
            <person name="Wheeler C."/>
            <person name="Wilson L."/>
            <person name="Zhu H."/>
            <person name="Wood D.W."/>
        </authorList>
    </citation>
    <scope>NUCLEOTIDE SEQUENCE [LARGE SCALE GENOMIC DNA]</scope>
    <source>
        <strain evidence="2">K84 / ATCC BAA-868</strain>
    </source>
</reference>
<sequence>MHWVGRDTAETRVRPEAWNRSIHRMRGRIEIFGTWKRRSTLRRMR</sequence>
<dbReference type="KEGG" id="ara:Arad_7858"/>
<organism evidence="1 2">
    <name type="scientific">Rhizobium rhizogenes (strain K84 / ATCC BAA-868)</name>
    <name type="common">Agrobacterium radiobacter</name>
    <dbReference type="NCBI Taxonomy" id="311403"/>
    <lineage>
        <taxon>Bacteria</taxon>
        <taxon>Pseudomonadati</taxon>
        <taxon>Pseudomonadota</taxon>
        <taxon>Alphaproteobacteria</taxon>
        <taxon>Hyphomicrobiales</taxon>
        <taxon>Rhizobiaceae</taxon>
        <taxon>Rhizobium/Agrobacterium group</taxon>
        <taxon>Rhizobium</taxon>
    </lineage>
</organism>
<dbReference type="EMBL" id="CP000629">
    <property type="protein sequence ID" value="ACM29269.1"/>
    <property type="molecule type" value="Genomic_DNA"/>
</dbReference>
<dbReference type="STRING" id="311403.Arad_7858"/>
<dbReference type="HOGENOM" id="CLU_3195199_0_0_5"/>
<evidence type="ECO:0000313" key="1">
    <source>
        <dbReference type="EMBL" id="ACM29269.1"/>
    </source>
</evidence>
<evidence type="ECO:0000313" key="2">
    <source>
        <dbReference type="Proteomes" id="UP000001600"/>
    </source>
</evidence>
<accession>B9JNY9</accession>